<dbReference type="Proteomes" id="UP000037326">
    <property type="component" value="Unassembled WGS sequence"/>
</dbReference>
<accession>A0A0K9F246</accession>
<proteinExistence type="predicted"/>
<gene>
    <name evidence="1" type="ORF">ACZ11_23770</name>
</gene>
<dbReference type="RefSeq" id="WP_049669014.1">
    <property type="nucleotide sequence ID" value="NZ_LFXJ01000013.1"/>
</dbReference>
<dbReference type="GeneID" id="96601221"/>
<protein>
    <submittedName>
        <fullName evidence="1">Uncharacterized protein</fullName>
    </submittedName>
</protein>
<evidence type="ECO:0000313" key="1">
    <source>
        <dbReference type="EMBL" id="KMY28256.1"/>
    </source>
</evidence>
<organism evidence="1 2">
    <name type="scientific">Lysinibacillus xylanilyticus</name>
    <dbReference type="NCBI Taxonomy" id="582475"/>
    <lineage>
        <taxon>Bacteria</taxon>
        <taxon>Bacillati</taxon>
        <taxon>Bacillota</taxon>
        <taxon>Bacilli</taxon>
        <taxon>Bacillales</taxon>
        <taxon>Bacillaceae</taxon>
        <taxon>Lysinibacillus</taxon>
    </lineage>
</organism>
<dbReference type="EMBL" id="LFXJ01000013">
    <property type="protein sequence ID" value="KMY28256.1"/>
    <property type="molecule type" value="Genomic_DNA"/>
</dbReference>
<dbReference type="AlphaFoldDB" id="A0A0K9F246"/>
<evidence type="ECO:0000313" key="2">
    <source>
        <dbReference type="Proteomes" id="UP000037326"/>
    </source>
</evidence>
<comment type="caution">
    <text evidence="1">The sequence shown here is derived from an EMBL/GenBank/DDBJ whole genome shotgun (WGS) entry which is preliminary data.</text>
</comment>
<reference evidence="2" key="1">
    <citation type="submission" date="2015-07" db="EMBL/GenBank/DDBJ databases">
        <authorList>
            <consortium name="Consortium for Microbial Forensics and Genomics (microFORGE)"/>
            <person name="Knight B.M."/>
            <person name="Roberts D.P."/>
            <person name="Lin D."/>
            <person name="Hari K."/>
            <person name="Fletcher J."/>
            <person name="Melcher U."/>
            <person name="Blagden T."/>
            <person name="Winegar R.A."/>
        </authorList>
    </citation>
    <scope>NUCLEOTIDE SEQUENCE [LARGE SCALE GENOMIC DNA]</scope>
    <source>
        <strain evidence="2">DSM 23493</strain>
    </source>
</reference>
<dbReference type="OrthoDB" id="9916516at2"/>
<name>A0A0K9F246_9BACI</name>
<sequence length="108" mass="13087">MTEEFYKIRKSWFTDLVIRKFQAYAIVDIENKIQQLLLADIRDELFDEKISELMNERAYYEKASKAQLLDDLLKSTKERFHEEEMSYAKTVFDLMLSKRKFSSYHKTL</sequence>
<dbReference type="PATRIC" id="fig|582475.4.peg.4713"/>